<proteinExistence type="predicted"/>
<evidence type="ECO:0000313" key="2">
    <source>
        <dbReference type="EMBL" id="OAG17423.1"/>
    </source>
</evidence>
<feature type="chain" id="PRO_5040669882" evidence="1">
    <location>
        <begin position="21"/>
        <end position="70"/>
    </location>
</feature>
<evidence type="ECO:0000313" key="3">
    <source>
        <dbReference type="EMBL" id="RYN77846.1"/>
    </source>
</evidence>
<dbReference type="AlphaFoldDB" id="A0A177DC90"/>
<protein>
    <submittedName>
        <fullName evidence="2">Uncharacterized protein</fullName>
    </submittedName>
</protein>
<keyword evidence="4" id="KW-1185">Reference proteome</keyword>
<dbReference type="Proteomes" id="UP000077248">
    <property type="component" value="Unassembled WGS sequence"/>
</dbReference>
<dbReference type="EMBL" id="PDXD01000008">
    <property type="protein sequence ID" value="RYN77846.1"/>
    <property type="molecule type" value="Genomic_DNA"/>
</dbReference>
<name>A0A177DC90_ALTAL</name>
<dbReference type="KEGG" id="aalt:CC77DRAFT_1022952"/>
<evidence type="ECO:0000256" key="1">
    <source>
        <dbReference type="SAM" id="SignalP"/>
    </source>
</evidence>
<evidence type="ECO:0000313" key="5">
    <source>
        <dbReference type="Proteomes" id="UP000291422"/>
    </source>
</evidence>
<accession>A0A177DC90</accession>
<keyword evidence="1" id="KW-0732">Signal</keyword>
<sequence length="70" mass="7425">MKLLSFTFTILTLAATSAVAAPAPTCEGRYCTVYPEPWSGVRKNVSVDCKTNSVSSFIWCVGGCENGACL</sequence>
<gene>
    <name evidence="3" type="ORF">AA0117_g4689</name>
    <name evidence="2" type="ORF">CC77DRAFT_1022952</name>
</gene>
<feature type="signal peptide" evidence="1">
    <location>
        <begin position="1"/>
        <end position="20"/>
    </location>
</feature>
<evidence type="ECO:0000313" key="4">
    <source>
        <dbReference type="Proteomes" id="UP000077248"/>
    </source>
</evidence>
<reference evidence="2 4" key="1">
    <citation type="submission" date="2016-05" db="EMBL/GenBank/DDBJ databases">
        <title>Comparative analysis of secretome profiles of manganese(II)-oxidizing ascomycete fungi.</title>
        <authorList>
            <consortium name="DOE Joint Genome Institute"/>
            <person name="Zeiner C.A."/>
            <person name="Purvine S.O."/>
            <person name="Zink E.M."/>
            <person name="Wu S."/>
            <person name="Pasa-Tolic L."/>
            <person name="Chaput D.L."/>
            <person name="Haridas S."/>
            <person name="Grigoriev I.V."/>
            <person name="Santelli C.M."/>
            <person name="Hansel C.M."/>
        </authorList>
    </citation>
    <scope>NUCLEOTIDE SEQUENCE [LARGE SCALE GENOMIC DNA]</scope>
    <source>
        <strain evidence="2 4">SRC1lrK2f</strain>
    </source>
</reference>
<dbReference type="RefSeq" id="XP_018382844.1">
    <property type="nucleotide sequence ID" value="XM_018525576.1"/>
</dbReference>
<organism evidence="2 4">
    <name type="scientific">Alternaria alternata</name>
    <name type="common">Alternaria rot fungus</name>
    <name type="synonym">Torula alternata</name>
    <dbReference type="NCBI Taxonomy" id="5599"/>
    <lineage>
        <taxon>Eukaryota</taxon>
        <taxon>Fungi</taxon>
        <taxon>Dikarya</taxon>
        <taxon>Ascomycota</taxon>
        <taxon>Pezizomycotina</taxon>
        <taxon>Dothideomycetes</taxon>
        <taxon>Pleosporomycetidae</taxon>
        <taxon>Pleosporales</taxon>
        <taxon>Pleosporineae</taxon>
        <taxon>Pleosporaceae</taxon>
        <taxon>Alternaria</taxon>
        <taxon>Alternaria sect. Alternaria</taxon>
        <taxon>Alternaria alternata complex</taxon>
    </lineage>
</organism>
<dbReference type="Proteomes" id="UP000291422">
    <property type="component" value="Unassembled WGS sequence"/>
</dbReference>
<reference evidence="5" key="2">
    <citation type="journal article" date="2019" name="bioRxiv">
        <title>Genomics, evolutionary history and diagnostics of the Alternaria alternata species group including apple and Asian pear pathotypes.</title>
        <authorList>
            <person name="Armitage A.D."/>
            <person name="Cockerton H.M."/>
            <person name="Sreenivasaprasad S."/>
            <person name="Woodhall J.W."/>
            <person name="Lane C.R."/>
            <person name="Harrison R.J."/>
            <person name="Clarkson J.P."/>
        </authorList>
    </citation>
    <scope>NUCLEOTIDE SEQUENCE [LARGE SCALE GENOMIC DNA]</scope>
    <source>
        <strain evidence="5">FERA 1177</strain>
    </source>
</reference>
<dbReference type="GeneID" id="29111170"/>
<dbReference type="EMBL" id="KV441486">
    <property type="protein sequence ID" value="OAG17423.1"/>
    <property type="molecule type" value="Genomic_DNA"/>
</dbReference>
<reference evidence="3" key="3">
    <citation type="journal article" date="2019" name="J. ISSAAS">
        <title>Genomics, evolutionary history and diagnostics of the Alternaria alternata species group including apple and Asian pear pathotypes.</title>
        <authorList>
            <person name="Armitage A.D."/>
            <person name="Cockerton H.M."/>
            <person name="Sreenivasaprasad S."/>
            <person name="Woodhall J."/>
            <person name="Lane C."/>
            <person name="Harrison R.J."/>
            <person name="Clarkson J.P."/>
        </authorList>
    </citation>
    <scope>NUCLEOTIDE SEQUENCE</scope>
    <source>
        <strain evidence="3">FERA 1177</strain>
    </source>
</reference>
<dbReference type="VEuPathDB" id="FungiDB:CC77DRAFT_1022952"/>